<dbReference type="Pfam" id="PF11845">
    <property type="entry name" value="Tll0287-like"/>
    <property type="match status" value="1"/>
</dbReference>
<keyword evidence="1" id="KW-0472">Membrane</keyword>
<keyword evidence="1" id="KW-0812">Transmembrane</keyword>
<dbReference type="RefSeq" id="WP_110784470.1">
    <property type="nucleotide sequence ID" value="NZ_QKQS01000006.1"/>
</dbReference>
<dbReference type="CDD" id="cd07302">
    <property type="entry name" value="CHD"/>
    <property type="match status" value="1"/>
</dbReference>
<feature type="domain" description="Guanylate cyclase" evidence="2">
    <location>
        <begin position="288"/>
        <end position="423"/>
    </location>
</feature>
<protein>
    <submittedName>
        <fullName evidence="3">Adenylate/guanylate cyclase domain-containing protein</fullName>
    </submittedName>
</protein>
<dbReference type="PANTHER" id="PTHR43081:SF18">
    <property type="entry name" value="BLL7624 PROTEIN"/>
    <property type="match status" value="1"/>
</dbReference>
<gene>
    <name evidence="3" type="ORF">DNX69_02650</name>
</gene>
<dbReference type="AlphaFoldDB" id="A0A323UKZ3"/>
<dbReference type="InterPro" id="IPR021796">
    <property type="entry name" value="Tll0287-like_dom"/>
</dbReference>
<dbReference type="SMART" id="SM00044">
    <property type="entry name" value="CYCc"/>
    <property type="match status" value="1"/>
</dbReference>
<dbReference type="Pfam" id="PF00211">
    <property type="entry name" value="Guanylate_cyc"/>
    <property type="match status" value="1"/>
</dbReference>
<feature type="transmembrane region" description="Helical" evidence="1">
    <location>
        <begin position="208"/>
        <end position="228"/>
    </location>
</feature>
<dbReference type="SUPFAM" id="SSF55073">
    <property type="entry name" value="Nucleotide cyclase"/>
    <property type="match status" value="1"/>
</dbReference>
<dbReference type="GO" id="GO:0006171">
    <property type="term" value="P:cAMP biosynthetic process"/>
    <property type="evidence" value="ECO:0007669"/>
    <property type="project" value="TreeGrafter"/>
</dbReference>
<dbReference type="InterPro" id="IPR001054">
    <property type="entry name" value="A/G_cyclase"/>
</dbReference>
<accession>A0A323UKZ3</accession>
<evidence type="ECO:0000313" key="3">
    <source>
        <dbReference type="EMBL" id="PZA13295.1"/>
    </source>
</evidence>
<name>A0A323UKZ3_RHOPL</name>
<dbReference type="PROSITE" id="PS50125">
    <property type="entry name" value="GUANYLATE_CYCLASE_2"/>
    <property type="match status" value="1"/>
</dbReference>
<evidence type="ECO:0000259" key="2">
    <source>
        <dbReference type="PROSITE" id="PS50125"/>
    </source>
</evidence>
<dbReference type="Proteomes" id="UP000248134">
    <property type="component" value="Unassembled WGS sequence"/>
</dbReference>
<sequence>MDKSDTNNLRARGWWTGLAIAALLLGLPLAVWLDLTSLADAALRRQASDLNSVIKSVRHYYAANVVGRILAHPGQVQVIHDYENVPGAIPIPATLSLELGKVIGEQQSNITYRFVSDYPFANRAPHQLDAFERDALAALRKDASENIVSASASLFSDSVRLVSPVTMAPACVACHNTHPESPKRDWKVGDVRGIQEVMITQPIAANLFSFKFLLAYFVLTAVCGVSFLTMQRRQSQKIVAMNRELETNNDFLASLSMKISRYIPPQIYKSIFSGQKDVTIHTERKKLTIFFSDIQNFTATTERLQPELITQLLNEYFTEMSEIAHRYGGTIDKFIGDAMLIFFGDPETKGDRADAQACVRMAWAMQRRLSELNAKWRAAGIEQPFRSRIGINSGYCNVGNFGSADRMDYTIIGAEANLAARLQSIAEPGGIVISYETYALVSDVVDAHALPSITMKGISREVVPYAVDHLRDGSEASAVVIEKVPGFDFRLDTAAVAATDNDRVRAVLLQALSSLDRRQPKAAE</sequence>
<keyword evidence="1" id="KW-1133">Transmembrane helix</keyword>
<dbReference type="EMBL" id="QKQS01000006">
    <property type="protein sequence ID" value="PZA13295.1"/>
    <property type="molecule type" value="Genomic_DNA"/>
</dbReference>
<dbReference type="GO" id="GO:0035556">
    <property type="term" value="P:intracellular signal transduction"/>
    <property type="evidence" value="ECO:0007669"/>
    <property type="project" value="InterPro"/>
</dbReference>
<evidence type="ECO:0000256" key="1">
    <source>
        <dbReference type="SAM" id="Phobius"/>
    </source>
</evidence>
<proteinExistence type="predicted"/>
<comment type="caution">
    <text evidence="3">The sequence shown here is derived from an EMBL/GenBank/DDBJ whole genome shotgun (WGS) entry which is preliminary data.</text>
</comment>
<dbReference type="InterPro" id="IPR029787">
    <property type="entry name" value="Nucleotide_cyclase"/>
</dbReference>
<dbReference type="InterPro" id="IPR050697">
    <property type="entry name" value="Adenylyl/Guanylyl_Cyclase_3/4"/>
</dbReference>
<dbReference type="Gene3D" id="3.30.70.1230">
    <property type="entry name" value="Nucleotide cyclase"/>
    <property type="match status" value="1"/>
</dbReference>
<dbReference type="PANTHER" id="PTHR43081">
    <property type="entry name" value="ADENYLATE CYCLASE, TERMINAL-DIFFERENTIATION SPECIFIC-RELATED"/>
    <property type="match status" value="1"/>
</dbReference>
<organism evidence="3 4">
    <name type="scientific">Rhodopseudomonas palustris</name>
    <dbReference type="NCBI Taxonomy" id="1076"/>
    <lineage>
        <taxon>Bacteria</taxon>
        <taxon>Pseudomonadati</taxon>
        <taxon>Pseudomonadota</taxon>
        <taxon>Alphaproteobacteria</taxon>
        <taxon>Hyphomicrobiales</taxon>
        <taxon>Nitrobacteraceae</taxon>
        <taxon>Rhodopseudomonas</taxon>
    </lineage>
</organism>
<dbReference type="OrthoDB" id="9789782at2"/>
<evidence type="ECO:0000313" key="4">
    <source>
        <dbReference type="Proteomes" id="UP000248134"/>
    </source>
</evidence>
<dbReference type="GO" id="GO:0004016">
    <property type="term" value="F:adenylate cyclase activity"/>
    <property type="evidence" value="ECO:0007669"/>
    <property type="project" value="UniProtKB-ARBA"/>
</dbReference>
<reference evidence="3 4" key="1">
    <citation type="submission" date="2018-06" db="EMBL/GenBank/DDBJ databases">
        <title>Draft Whole-Genome Sequence of the purple photosynthetic bacterium Rhodospeudomonas palustris XCP.</title>
        <authorList>
            <person name="Rayyan A."/>
            <person name="Meyer T.E."/>
            <person name="Kyndt J.A."/>
        </authorList>
    </citation>
    <scope>NUCLEOTIDE SEQUENCE [LARGE SCALE GENOMIC DNA]</scope>
    <source>
        <strain evidence="3 4">XCP</strain>
    </source>
</reference>